<accession>A0A7G1P7E8</accession>
<organism evidence="2 3">
    <name type="scientific">Streptomyces aurantiacus</name>
    <dbReference type="NCBI Taxonomy" id="47760"/>
    <lineage>
        <taxon>Bacteria</taxon>
        <taxon>Bacillati</taxon>
        <taxon>Actinomycetota</taxon>
        <taxon>Actinomycetes</taxon>
        <taxon>Kitasatosporales</taxon>
        <taxon>Streptomycetaceae</taxon>
        <taxon>Streptomyces</taxon>
        <taxon>Streptomyces aurantiacus group</taxon>
    </lineage>
</organism>
<dbReference type="EMBL" id="AP023440">
    <property type="protein sequence ID" value="BCL31179.1"/>
    <property type="molecule type" value="Genomic_DNA"/>
</dbReference>
<dbReference type="PROSITE" id="PS50943">
    <property type="entry name" value="HTH_CROC1"/>
    <property type="match status" value="1"/>
</dbReference>
<dbReference type="KEGG" id="sgm:GCM10017557_60380"/>
<gene>
    <name evidence="2" type="ORF">GCM10017557_60380</name>
</gene>
<protein>
    <submittedName>
        <fullName evidence="2">Transcriptional regulator</fullName>
    </submittedName>
</protein>
<dbReference type="InterPro" id="IPR043917">
    <property type="entry name" value="DUF5753"/>
</dbReference>
<evidence type="ECO:0000313" key="2">
    <source>
        <dbReference type="EMBL" id="BCL31179.1"/>
    </source>
</evidence>
<dbReference type="InterPro" id="IPR001387">
    <property type="entry name" value="Cro/C1-type_HTH"/>
</dbReference>
<dbReference type="SUPFAM" id="SSF47413">
    <property type="entry name" value="lambda repressor-like DNA-binding domains"/>
    <property type="match status" value="1"/>
</dbReference>
<dbReference type="Gene3D" id="1.10.260.40">
    <property type="entry name" value="lambda repressor-like DNA-binding domains"/>
    <property type="match status" value="1"/>
</dbReference>
<dbReference type="AlphaFoldDB" id="A0A7G1P7E8"/>
<dbReference type="Pfam" id="PF19054">
    <property type="entry name" value="DUF5753"/>
    <property type="match status" value="1"/>
</dbReference>
<feature type="domain" description="HTH cro/C1-type" evidence="1">
    <location>
        <begin position="23"/>
        <end position="76"/>
    </location>
</feature>
<dbReference type="GO" id="GO:0003677">
    <property type="term" value="F:DNA binding"/>
    <property type="evidence" value="ECO:0007669"/>
    <property type="project" value="InterPro"/>
</dbReference>
<evidence type="ECO:0000259" key="1">
    <source>
        <dbReference type="PROSITE" id="PS50943"/>
    </source>
</evidence>
<dbReference type="RefSeq" id="WP_190852987.1">
    <property type="nucleotide sequence ID" value="NZ_AP023440.1"/>
</dbReference>
<dbReference type="InterPro" id="IPR010982">
    <property type="entry name" value="Lambda_DNA-bd_dom_sf"/>
</dbReference>
<dbReference type="CDD" id="cd00093">
    <property type="entry name" value="HTH_XRE"/>
    <property type="match status" value="1"/>
</dbReference>
<sequence>MTFKPQALTPYLSARHYFGSEQRRYREDTGLSLVQLAGIVNSSKSTLARVETAELMPPPDLPSRLDAAFGTDKHFHGLYQLARREAHPDQYRRFMDFENQAEVIENYESQLVPGPLQTEQHAHELLRCQEDLTREQVEARVAARMARQESQRLDSPPLRWAIIDESVLRRQIGSAEGMYKQLARLLDQVDTPDSKVQVLPFSAGPHSLMGGGGLTLLTLPNGSTVAYEEGILAGHLYEDRDTVKKWRRQYEMLRANALPLADSAELIRKAMEDYKPCDTPPS</sequence>
<dbReference type="Pfam" id="PF13560">
    <property type="entry name" value="HTH_31"/>
    <property type="match status" value="1"/>
</dbReference>
<name>A0A7G1P7E8_9ACTN</name>
<keyword evidence="3" id="KW-1185">Reference proteome</keyword>
<proteinExistence type="predicted"/>
<dbReference type="Proteomes" id="UP000516444">
    <property type="component" value="Chromosome"/>
</dbReference>
<evidence type="ECO:0000313" key="3">
    <source>
        <dbReference type="Proteomes" id="UP000516444"/>
    </source>
</evidence>
<reference evidence="2 3" key="1">
    <citation type="journal article" date="2014" name="Int. J. Syst. Evol. Microbiol.">
        <title>Complete genome sequence of Corynebacterium casei LMG S-19264T (=DSM 44701T), isolated from a smear-ripened cheese.</title>
        <authorList>
            <consortium name="US DOE Joint Genome Institute (JGI-PGF)"/>
            <person name="Walter F."/>
            <person name="Albersmeier A."/>
            <person name="Kalinowski J."/>
            <person name="Ruckert C."/>
        </authorList>
    </citation>
    <scope>NUCLEOTIDE SEQUENCE [LARGE SCALE GENOMIC DNA]</scope>
    <source>
        <strain evidence="2 3">JCM 4677</strain>
    </source>
</reference>